<reference evidence="5 6" key="1">
    <citation type="submission" date="2015-09" db="EMBL/GenBank/DDBJ databases">
        <authorList>
            <consortium name="Pathogen Informatics"/>
        </authorList>
    </citation>
    <scope>NUCLEOTIDE SEQUENCE [LARGE SCALE GENOMIC DNA]</scope>
    <source>
        <strain evidence="5 6">2789STDY5608828</strain>
    </source>
</reference>
<dbReference type="STRING" id="187979.ERS852385_02062"/>
<dbReference type="PROSITE" id="PS00893">
    <property type="entry name" value="NUDIX_BOX"/>
    <property type="match status" value="1"/>
</dbReference>
<evidence type="ECO:0000259" key="4">
    <source>
        <dbReference type="PROSITE" id="PS51462"/>
    </source>
</evidence>
<evidence type="ECO:0000313" key="6">
    <source>
        <dbReference type="Proteomes" id="UP000095546"/>
    </source>
</evidence>
<evidence type="ECO:0000256" key="1">
    <source>
        <dbReference type="ARBA" id="ARBA00001946"/>
    </source>
</evidence>
<dbReference type="OrthoDB" id="9815331at2"/>
<protein>
    <submittedName>
        <fullName evidence="5">8-oxo-dGTP diphosphatase</fullName>
        <ecNumber evidence="5">3.6.1.55</ecNumber>
    </submittedName>
</protein>
<proteinExistence type="inferred from homology"/>
<dbReference type="RefSeq" id="WP_055162814.1">
    <property type="nucleotide sequence ID" value="NZ_CABIWZ010000024.1"/>
</dbReference>
<dbReference type="EMBL" id="CYYU01000024">
    <property type="protein sequence ID" value="CUO07092.1"/>
    <property type="molecule type" value="Genomic_DNA"/>
</dbReference>
<dbReference type="Pfam" id="PF00293">
    <property type="entry name" value="NUDIX"/>
    <property type="match status" value="1"/>
</dbReference>
<feature type="domain" description="Nudix hydrolase" evidence="4">
    <location>
        <begin position="29"/>
        <end position="163"/>
    </location>
</feature>
<dbReference type="PANTHER" id="PTHR43046:SF14">
    <property type="entry name" value="MUTT_NUDIX FAMILY PROTEIN"/>
    <property type="match status" value="1"/>
</dbReference>
<dbReference type="PANTHER" id="PTHR43046">
    <property type="entry name" value="GDP-MANNOSE MANNOSYL HYDROLASE"/>
    <property type="match status" value="1"/>
</dbReference>
<name>A0A174C134_9FIRM</name>
<dbReference type="eggNOG" id="COG1051">
    <property type="taxonomic scope" value="Bacteria"/>
</dbReference>
<dbReference type="SUPFAM" id="SSF55811">
    <property type="entry name" value="Nudix"/>
    <property type="match status" value="1"/>
</dbReference>
<dbReference type="AlphaFoldDB" id="A0A174C134"/>
<accession>A0A174C134</accession>
<dbReference type="Proteomes" id="UP000095546">
    <property type="component" value="Unassembled WGS sequence"/>
</dbReference>
<evidence type="ECO:0000256" key="2">
    <source>
        <dbReference type="ARBA" id="ARBA00022801"/>
    </source>
</evidence>
<dbReference type="CDD" id="cd04693">
    <property type="entry name" value="NUDIX_Hydrolase"/>
    <property type="match status" value="1"/>
</dbReference>
<dbReference type="GO" id="GO:0035539">
    <property type="term" value="F:8-oxo-7,8-dihydrodeoxyguanosine triphosphate pyrophosphatase activity"/>
    <property type="evidence" value="ECO:0007669"/>
    <property type="project" value="UniProtKB-EC"/>
</dbReference>
<dbReference type="InterPro" id="IPR020476">
    <property type="entry name" value="Nudix_hydrolase"/>
</dbReference>
<comment type="similarity">
    <text evidence="3">Belongs to the Nudix hydrolase family.</text>
</comment>
<evidence type="ECO:0000256" key="3">
    <source>
        <dbReference type="RuleBase" id="RU003476"/>
    </source>
</evidence>
<dbReference type="InterPro" id="IPR020084">
    <property type="entry name" value="NUDIX_hydrolase_CS"/>
</dbReference>
<sequence length="175" mass="20293">MEYWDIYDKEKHVTGRRMIRNDWHMKPGDYHLTVLALIRDRAGRILITQRKADKEWAPLKWEIPGGGVRAGERSEEAVLREVAEETGLHFTMEQGRCIHTYRSDSPAEQNNYFVDIYEFWGDFTQADVRIQDDEVEAFRLASPQEIGALGERGDFLHYHRLEGLLARPGSSGEEA</sequence>
<evidence type="ECO:0000313" key="5">
    <source>
        <dbReference type="EMBL" id="CUO07092.1"/>
    </source>
</evidence>
<keyword evidence="2 3" id="KW-0378">Hydrolase</keyword>
<dbReference type="PRINTS" id="PR00502">
    <property type="entry name" value="NUDIXFAMILY"/>
</dbReference>
<gene>
    <name evidence="5" type="primary">mutT</name>
    <name evidence="5" type="ORF">ERS852385_02062</name>
</gene>
<dbReference type="InterPro" id="IPR015797">
    <property type="entry name" value="NUDIX_hydrolase-like_dom_sf"/>
</dbReference>
<organism evidence="5 6">
    <name type="scientific">Mitsuokella jalaludinii</name>
    <dbReference type="NCBI Taxonomy" id="187979"/>
    <lineage>
        <taxon>Bacteria</taxon>
        <taxon>Bacillati</taxon>
        <taxon>Bacillota</taxon>
        <taxon>Negativicutes</taxon>
        <taxon>Selenomonadales</taxon>
        <taxon>Selenomonadaceae</taxon>
        <taxon>Mitsuokella</taxon>
    </lineage>
</organism>
<comment type="cofactor">
    <cofactor evidence="1">
        <name>Mg(2+)</name>
        <dbReference type="ChEBI" id="CHEBI:18420"/>
    </cofactor>
</comment>
<dbReference type="PROSITE" id="PS51462">
    <property type="entry name" value="NUDIX"/>
    <property type="match status" value="1"/>
</dbReference>
<dbReference type="Gene3D" id="3.90.79.10">
    <property type="entry name" value="Nucleoside Triphosphate Pyrophosphohydrolase"/>
    <property type="match status" value="1"/>
</dbReference>
<keyword evidence="6" id="KW-1185">Reference proteome</keyword>
<dbReference type="EC" id="3.6.1.55" evidence="5"/>
<dbReference type="InterPro" id="IPR000086">
    <property type="entry name" value="NUDIX_hydrolase_dom"/>
</dbReference>